<dbReference type="EMBL" id="CP104778">
    <property type="protein sequence ID" value="WPC20866.1"/>
    <property type="molecule type" value="Genomic_DNA"/>
</dbReference>
<evidence type="ECO:0000259" key="3">
    <source>
        <dbReference type="Pfam" id="PF05065"/>
    </source>
</evidence>
<reference evidence="5" key="1">
    <citation type="submission" date="2024-06" db="EMBL/GenBank/DDBJ databases">
        <authorList>
            <person name="Chang H.C."/>
            <person name="Mun S.Y."/>
        </authorList>
    </citation>
    <scope>NUCLEOTIDE SEQUENCE [LARGE SCALE GENOMIC DNA]</scope>
    <source>
        <strain evidence="5">KT1</strain>
    </source>
</reference>
<feature type="region of interest" description="Disordered" evidence="2">
    <location>
        <begin position="379"/>
        <end position="403"/>
    </location>
</feature>
<organism evidence="4 5">
    <name type="scientific">Pediococcus inopinatus</name>
    <dbReference type="NCBI Taxonomy" id="114090"/>
    <lineage>
        <taxon>Bacteria</taxon>
        <taxon>Bacillati</taxon>
        <taxon>Bacillota</taxon>
        <taxon>Bacilli</taxon>
        <taxon>Lactobacillales</taxon>
        <taxon>Lactobacillaceae</taxon>
        <taxon>Pediococcus</taxon>
    </lineage>
</organism>
<evidence type="ECO:0000256" key="1">
    <source>
        <dbReference type="ARBA" id="ARBA00004328"/>
    </source>
</evidence>
<feature type="domain" description="Phage capsid-like C-terminal" evidence="3">
    <location>
        <begin position="96"/>
        <end position="371"/>
    </location>
</feature>
<accession>A0ABZ0Q1T5</accession>
<sequence length="439" mass="47434">MTMNFNNDAMTNFAEKREAYAELVKSNASADEQQQGFTDMMDALSTDTLAEIKKQVNVQTEDYLNAKQQDPKMSMEETKFFNEISTDTGFKEPKILPQTTVTEVFDDMVQDHPFLKAIGLVNQGVSLKIIQSDASGVIAWGKIFGEITSQLDAKFTETEATQSKATAFMVLPKDLEEFGPAWIKQYVVTQISEAFAVGAEQAFLTGDGNDKPIGLNRQVQKGVTVTGGVYPEKASAGTLTFANTKTAAKELAGVIKKLSVKENGHPVVAKGKTVLVMAPGDSLDVEAQFMVQNLAGQFVTAMPFGLTTVESEFAPDGKVIAFLPDRYDAFQAGPLKIMPYDQTLAIEDMDLFTAKQFFYGKAKDNNAAAVYDLSLTGSGSGTNQTTTGGNTESTFDPKGNVKPTDTNTIAEITAWLDAHSIDHTGKTAKADLLALVPAE</sequence>
<name>A0ABZ0Q1T5_9LACO</name>
<dbReference type="InterPro" id="IPR024455">
    <property type="entry name" value="Phage_capsid"/>
</dbReference>
<dbReference type="NCBIfam" id="TIGR01554">
    <property type="entry name" value="major_cap_HK97"/>
    <property type="match status" value="1"/>
</dbReference>
<evidence type="ECO:0000313" key="4">
    <source>
        <dbReference type="EMBL" id="WPC20866.1"/>
    </source>
</evidence>
<evidence type="ECO:0000256" key="2">
    <source>
        <dbReference type="SAM" id="MobiDB-lite"/>
    </source>
</evidence>
<dbReference type="RefSeq" id="WP_323708954.1">
    <property type="nucleotide sequence ID" value="NZ_CP104778.1"/>
</dbReference>
<dbReference type="Pfam" id="PF05065">
    <property type="entry name" value="Phage_capsid"/>
    <property type="match status" value="1"/>
</dbReference>
<gene>
    <name evidence="4" type="ORF">N6G96_06025</name>
</gene>
<comment type="subcellular location">
    <subcellularLocation>
        <location evidence="1">Virion</location>
    </subcellularLocation>
</comment>
<evidence type="ECO:0000313" key="5">
    <source>
        <dbReference type="Proteomes" id="UP001302696"/>
    </source>
</evidence>
<keyword evidence="5" id="KW-1185">Reference proteome</keyword>
<protein>
    <submittedName>
        <fullName evidence="4">Phage major capsid protein</fullName>
    </submittedName>
</protein>
<dbReference type="InterPro" id="IPR054612">
    <property type="entry name" value="Phage_capsid-like_C"/>
</dbReference>
<feature type="compositionally biased region" description="Low complexity" evidence="2">
    <location>
        <begin position="381"/>
        <end position="394"/>
    </location>
</feature>
<proteinExistence type="predicted"/>
<dbReference type="SUPFAM" id="SSF56563">
    <property type="entry name" value="Major capsid protein gp5"/>
    <property type="match status" value="1"/>
</dbReference>
<dbReference type="Proteomes" id="UP001302696">
    <property type="component" value="Chromosome"/>
</dbReference>